<comment type="caution">
    <text evidence="4">The sequence shown here is derived from an EMBL/GenBank/DDBJ whole genome shotgun (WGS) entry which is preliminary data.</text>
</comment>
<reference evidence="4" key="1">
    <citation type="submission" date="2007-11" db="EMBL/GenBank/DDBJ databases">
        <authorList>
            <person name="Fulton L."/>
            <person name="Clifton S."/>
            <person name="Fulton B."/>
            <person name="Xu J."/>
            <person name="Minx P."/>
            <person name="Pepin K.H."/>
            <person name="Johnson M."/>
            <person name="Thiruvilangam P."/>
            <person name="Bhonagiri V."/>
            <person name="Nash W.E."/>
            <person name="Mardis E.R."/>
            <person name="Wilson R.K."/>
        </authorList>
    </citation>
    <scope>NUCLEOTIDE SEQUENCE [LARGE SCALE GENOMIC DNA]</scope>
    <source>
        <strain evidence="4">DSM 1402</strain>
    </source>
</reference>
<evidence type="ECO:0000313" key="4">
    <source>
        <dbReference type="EMBL" id="EDS20142.1"/>
    </source>
</evidence>
<accession>B0N0F0</accession>
<name>B0N0F0_9FIRM</name>
<organism evidence="4 5">
    <name type="scientific">Thomasclavelia ramosa DSM 1402</name>
    <dbReference type="NCBI Taxonomy" id="445974"/>
    <lineage>
        <taxon>Bacteria</taxon>
        <taxon>Bacillati</taxon>
        <taxon>Bacillota</taxon>
        <taxon>Erysipelotrichia</taxon>
        <taxon>Erysipelotrichales</taxon>
        <taxon>Coprobacillaceae</taxon>
        <taxon>Thomasclavelia</taxon>
    </lineage>
</organism>
<dbReference type="GO" id="GO:0016757">
    <property type="term" value="F:glycosyltransferase activity"/>
    <property type="evidence" value="ECO:0007669"/>
    <property type="project" value="UniProtKB-KW"/>
</dbReference>
<dbReference type="EMBL" id="ABFX02000002">
    <property type="protein sequence ID" value="EDS20142.1"/>
    <property type="molecule type" value="Genomic_DNA"/>
</dbReference>
<gene>
    <name evidence="4" type="ORF">CLORAM_00235</name>
</gene>
<keyword evidence="2 4" id="KW-0808">Transferase</keyword>
<evidence type="ECO:0000313" key="5">
    <source>
        <dbReference type="Proteomes" id="UP000005798"/>
    </source>
</evidence>
<dbReference type="PANTHER" id="PTHR22916:SF51">
    <property type="entry name" value="GLYCOSYLTRANSFERASE EPSH-RELATED"/>
    <property type="match status" value="1"/>
</dbReference>
<keyword evidence="1 4" id="KW-0328">Glycosyltransferase</keyword>
<dbReference type="EC" id="2.4.-.-" evidence="4"/>
<evidence type="ECO:0000256" key="2">
    <source>
        <dbReference type="ARBA" id="ARBA00022679"/>
    </source>
</evidence>
<feature type="domain" description="Glycosyltransferase 2-like" evidence="3">
    <location>
        <begin position="2"/>
        <end position="148"/>
    </location>
</feature>
<dbReference type="InterPro" id="IPR001173">
    <property type="entry name" value="Glyco_trans_2-like"/>
</dbReference>
<dbReference type="HOGENOM" id="CLU_025996_25_1_9"/>
<dbReference type="AlphaFoldDB" id="B0N0F0"/>
<dbReference type="PANTHER" id="PTHR22916">
    <property type="entry name" value="GLYCOSYLTRANSFERASE"/>
    <property type="match status" value="1"/>
</dbReference>
<dbReference type="Gene3D" id="3.90.550.10">
    <property type="entry name" value="Spore Coat Polysaccharide Biosynthesis Protein SpsA, Chain A"/>
    <property type="match status" value="1"/>
</dbReference>
<reference evidence="4" key="2">
    <citation type="submission" date="2014-06" db="EMBL/GenBank/DDBJ databases">
        <title>Draft genome sequence of Clostridium ramosum(DSM 1402).</title>
        <authorList>
            <person name="Sudarsanam P."/>
            <person name="Ley R."/>
            <person name="Guruge J."/>
            <person name="Turnbaugh P.J."/>
            <person name="Mahowald M."/>
            <person name="Liep D."/>
            <person name="Gordon J."/>
        </authorList>
    </citation>
    <scope>NUCLEOTIDE SEQUENCE</scope>
    <source>
        <strain evidence="4">DSM 1402</strain>
    </source>
</reference>
<evidence type="ECO:0000259" key="3">
    <source>
        <dbReference type="Pfam" id="PF00535"/>
    </source>
</evidence>
<sequence length="309" mass="36856">MIIPIYNSELHLRHCLDSILNQIYTNIEIILVNDGSTDNSLSICEEYKHQDERFKLININNSGASHARNIGLSKAKGQYVSFIDSDDMIDKNMFHDMLGLIEIHKADMAECEIKYVRNHKTNKINNIEEIKLMNKDDMLNRFFRTSGEKDTHTLCNKLINIDILDDFKLIEGYMNEDVKGVYDIIKKCNKCIYTSNKYYLYYRNSSGVTNKKFNKKHLDLLYMWDLVVKEVAIDFPTYYQYAIINRKRAYFTLYLKMIRNGYNKNDIYMCKTKIKLEKKVLDYYPELIKWKIAFSRKILLYLIYIFRKE</sequence>
<proteinExistence type="predicted"/>
<keyword evidence="5" id="KW-1185">Reference proteome</keyword>
<dbReference type="InterPro" id="IPR029044">
    <property type="entry name" value="Nucleotide-diphossugar_trans"/>
</dbReference>
<dbReference type="Pfam" id="PF00535">
    <property type="entry name" value="Glycos_transf_2"/>
    <property type="match status" value="1"/>
</dbReference>
<dbReference type="eggNOG" id="COG0463">
    <property type="taxonomic scope" value="Bacteria"/>
</dbReference>
<protein>
    <submittedName>
        <fullName evidence="4">Glycosyltransferase, group 2 family protein</fullName>
        <ecNumber evidence="4">2.4.-.-</ecNumber>
    </submittedName>
</protein>
<evidence type="ECO:0000256" key="1">
    <source>
        <dbReference type="ARBA" id="ARBA00022676"/>
    </source>
</evidence>
<dbReference type="Proteomes" id="UP000005798">
    <property type="component" value="Unassembled WGS sequence"/>
</dbReference>
<dbReference type="SUPFAM" id="SSF53448">
    <property type="entry name" value="Nucleotide-diphospho-sugar transferases"/>
    <property type="match status" value="1"/>
</dbReference>
<dbReference type="CDD" id="cd00761">
    <property type="entry name" value="Glyco_tranf_GTA_type"/>
    <property type="match status" value="1"/>
</dbReference>